<dbReference type="PANTHER" id="PTHR16461">
    <property type="entry name" value="TOLL-INTERACTING PROTEIN"/>
    <property type="match status" value="1"/>
</dbReference>
<dbReference type="PROSITE" id="PS51140">
    <property type="entry name" value="CUE"/>
    <property type="match status" value="1"/>
</dbReference>
<accession>A0ABR3RN04</accession>
<feature type="domain" description="CUE" evidence="2">
    <location>
        <begin position="71"/>
        <end position="115"/>
    </location>
</feature>
<dbReference type="Proteomes" id="UP001521222">
    <property type="component" value="Unassembled WGS sequence"/>
</dbReference>
<feature type="compositionally biased region" description="Basic and acidic residues" evidence="1">
    <location>
        <begin position="388"/>
        <end position="411"/>
    </location>
</feature>
<dbReference type="SMART" id="SM00546">
    <property type="entry name" value="CUE"/>
    <property type="match status" value="1"/>
</dbReference>
<dbReference type="InterPro" id="IPR003892">
    <property type="entry name" value="CUE"/>
</dbReference>
<dbReference type="InterPro" id="IPR009060">
    <property type="entry name" value="UBA-like_sf"/>
</dbReference>
<evidence type="ECO:0000259" key="2">
    <source>
        <dbReference type="PROSITE" id="PS51140"/>
    </source>
</evidence>
<evidence type="ECO:0000256" key="1">
    <source>
        <dbReference type="SAM" id="MobiDB-lite"/>
    </source>
</evidence>
<dbReference type="CDD" id="cd14372">
    <property type="entry name" value="CUE_Cue5p_like"/>
    <property type="match status" value="1"/>
</dbReference>
<keyword evidence="4" id="KW-1185">Reference proteome</keyword>
<feature type="compositionally biased region" description="Pro residues" evidence="1">
    <location>
        <begin position="123"/>
        <end position="132"/>
    </location>
</feature>
<evidence type="ECO:0000313" key="4">
    <source>
        <dbReference type="Proteomes" id="UP001521222"/>
    </source>
</evidence>
<gene>
    <name evidence="3" type="primary">CUE5</name>
    <name evidence="3" type="ORF">SLS59_003365</name>
</gene>
<proteinExistence type="predicted"/>
<feature type="compositionally biased region" description="Basic and acidic residues" evidence="1">
    <location>
        <begin position="1"/>
        <end position="11"/>
    </location>
</feature>
<feature type="compositionally biased region" description="Polar residues" evidence="1">
    <location>
        <begin position="204"/>
        <end position="217"/>
    </location>
</feature>
<dbReference type="EMBL" id="JAKIXB020000009">
    <property type="protein sequence ID" value="KAL1605563.1"/>
    <property type="molecule type" value="Genomic_DNA"/>
</dbReference>
<feature type="compositionally biased region" description="Low complexity" evidence="1">
    <location>
        <begin position="28"/>
        <end position="39"/>
    </location>
</feature>
<feature type="compositionally biased region" description="Basic and acidic residues" evidence="1">
    <location>
        <begin position="268"/>
        <end position="295"/>
    </location>
</feature>
<comment type="caution">
    <text evidence="3">The sequence shown here is derived from an EMBL/GenBank/DDBJ whole genome shotgun (WGS) entry which is preliminary data.</text>
</comment>
<reference evidence="3 4" key="1">
    <citation type="submission" date="2024-02" db="EMBL/GenBank/DDBJ databases">
        <title>De novo assembly and annotation of 12 fungi associated with fruit tree decline syndrome in Ontario, Canada.</title>
        <authorList>
            <person name="Sulman M."/>
            <person name="Ellouze W."/>
            <person name="Ilyukhin E."/>
        </authorList>
    </citation>
    <scope>NUCLEOTIDE SEQUENCE [LARGE SCALE GENOMIC DNA]</scope>
    <source>
        <strain evidence="3 4">M97-236</strain>
    </source>
</reference>
<feature type="region of interest" description="Disordered" evidence="1">
    <location>
        <begin position="114"/>
        <end position="442"/>
    </location>
</feature>
<dbReference type="InterPro" id="IPR041807">
    <property type="entry name" value="Cue5/Don1_CUE"/>
</dbReference>
<dbReference type="SUPFAM" id="SSF46934">
    <property type="entry name" value="UBA-like"/>
    <property type="match status" value="1"/>
</dbReference>
<feature type="region of interest" description="Disordered" evidence="1">
    <location>
        <begin position="1"/>
        <end position="77"/>
    </location>
</feature>
<protein>
    <submittedName>
        <fullName evidence="3">Ubiquitin-binding protein cue5</fullName>
    </submittedName>
</protein>
<evidence type="ECO:0000313" key="3">
    <source>
        <dbReference type="EMBL" id="KAL1605563.1"/>
    </source>
</evidence>
<dbReference type="Gene3D" id="1.10.8.10">
    <property type="entry name" value="DNA helicase RuvA subunit, C-terminal domain"/>
    <property type="match status" value="1"/>
</dbReference>
<feature type="compositionally biased region" description="Polar residues" evidence="1">
    <location>
        <begin position="248"/>
        <end position="262"/>
    </location>
</feature>
<name>A0ABR3RN04_9PLEO</name>
<sequence length="442" mass="48646">MSEKAGTDKPPESPTTARELDFDDDNDAPTSSTAPEKAASPPPASKSPKAGVRFSEQAEEIPPQKPPRPVDPNVQAQNTLIEAFPDIDSNVIKAVLVASGGKVEPAFNALLSMSDPNFKAEEAPPPQPPRPQPRSQLEQDEMYARQLAEHYQSQGGQQGQGGYGSRTSERRPQPYARSNNQNKDEREYSFFDDDLPEIRKNIEQGFQETQKTVNKWITSFKKKLDGEPDEYDEYGNPVPQHGREHGHSSQGRQNFGPSQSDQLYGIRKSAEQRRSADMRRSADHNRYDADNRVLGDDFAQLEMRDNDLPQRSSSRPSANPDLFKPTPVSPPQSGPVDEVDALYRNPSPNNQGGKSGGKKWQPLTSVAPHPETDDHDPFSLGDSDDEDNKTKDTNPEDSERLKKAAEAKAKEGTAAAEVKPAQRSGSVGQKDAVAEALLKNAK</sequence>
<organism evidence="3 4">
    <name type="scientific">Nothophoma quercina</name>
    <dbReference type="NCBI Taxonomy" id="749835"/>
    <lineage>
        <taxon>Eukaryota</taxon>
        <taxon>Fungi</taxon>
        <taxon>Dikarya</taxon>
        <taxon>Ascomycota</taxon>
        <taxon>Pezizomycotina</taxon>
        <taxon>Dothideomycetes</taxon>
        <taxon>Pleosporomycetidae</taxon>
        <taxon>Pleosporales</taxon>
        <taxon>Pleosporineae</taxon>
        <taxon>Didymellaceae</taxon>
        <taxon>Nothophoma</taxon>
    </lineage>
</organism>
<dbReference type="Pfam" id="PF02845">
    <property type="entry name" value="CUE"/>
    <property type="match status" value="1"/>
</dbReference>
<dbReference type="PANTHER" id="PTHR16461:SF5">
    <property type="entry name" value="TOLL-INTERACTING PROTEIN"/>
    <property type="match status" value="1"/>
</dbReference>